<dbReference type="PANTHER" id="PTHR34294:SF5">
    <property type="entry name" value="CENTRAL GLYCOLYTIC GENES REGULATOR"/>
    <property type="match status" value="1"/>
</dbReference>
<evidence type="ECO:0000313" key="8">
    <source>
        <dbReference type="Proteomes" id="UP001527882"/>
    </source>
</evidence>
<organism evidence="7 8">
    <name type="scientific">Paenibacillus gyeongsangnamensis</name>
    <dbReference type="NCBI Taxonomy" id="3388067"/>
    <lineage>
        <taxon>Bacteria</taxon>
        <taxon>Bacillati</taxon>
        <taxon>Bacillota</taxon>
        <taxon>Bacilli</taxon>
        <taxon>Bacillales</taxon>
        <taxon>Paenibacillaceae</taxon>
        <taxon>Paenibacillus</taxon>
    </lineage>
</organism>
<keyword evidence="2" id="KW-0805">Transcription regulation</keyword>
<evidence type="ECO:0000256" key="1">
    <source>
        <dbReference type="ARBA" id="ARBA00010466"/>
    </source>
</evidence>
<keyword evidence="3" id="KW-0238">DNA-binding</keyword>
<dbReference type="InterPro" id="IPR051054">
    <property type="entry name" value="SorC_transcr_regulators"/>
</dbReference>
<dbReference type="InterPro" id="IPR037171">
    <property type="entry name" value="NagB/RpiA_transferase-like"/>
</dbReference>
<sequence length="342" mass="37327">MREILDIQKQLVPDLLDAMKKRYTILHHILVSGIVGRRTLAVSLNTTERILRAEVDFLKEQGLIDVEVSGMRVSAAGKQLLESIEPLVKDLFGLTELEERIRSHFGLKHVVIVPGDSDVSPHTKKELGRAGASMLRKFVADDEIIAVTGGSTMAEVATHLTASSSLKGCWFVPARGGLGESVELQANTIASTMAKKTGGRYRLLHVPDHLGEDAYQSLMQDSSIAEIIEFIRSARMVVHGIGEAMVMARRRKVDPETTEHLREDGALAEAFGYYFDRDGNILHKMPTIGLRIEDIHGMDAVICIGGGKSKGEAIAAVLRHGHEDVLITDEAAAKVVVESLPS</sequence>
<gene>
    <name evidence="7" type="ORF">O9H85_16170</name>
</gene>
<feature type="domain" description="CggR N-terminal DNA binding" evidence="6">
    <location>
        <begin position="19"/>
        <end position="87"/>
    </location>
</feature>
<evidence type="ECO:0000313" key="7">
    <source>
        <dbReference type="EMBL" id="MCZ8513928.1"/>
    </source>
</evidence>
<dbReference type="Gene3D" id="1.10.10.10">
    <property type="entry name" value="Winged helix-like DNA-binding domain superfamily/Winged helix DNA-binding domain"/>
    <property type="match status" value="1"/>
</dbReference>
<evidence type="ECO:0000256" key="2">
    <source>
        <dbReference type="ARBA" id="ARBA00023015"/>
    </source>
</evidence>
<proteinExistence type="inferred from homology"/>
<dbReference type="PANTHER" id="PTHR34294">
    <property type="entry name" value="TRANSCRIPTIONAL REGULATOR-RELATED"/>
    <property type="match status" value="1"/>
</dbReference>
<dbReference type="Pfam" id="PF04198">
    <property type="entry name" value="Sugar-bind"/>
    <property type="match status" value="1"/>
</dbReference>
<feature type="domain" description="Sugar-binding" evidence="5">
    <location>
        <begin position="90"/>
        <end position="337"/>
    </location>
</feature>
<dbReference type="InterPro" id="IPR007324">
    <property type="entry name" value="Sugar-bd_dom_put"/>
</dbReference>
<protein>
    <submittedName>
        <fullName evidence="7">Sugar-binding domain-containing protein</fullName>
    </submittedName>
</protein>
<evidence type="ECO:0000259" key="5">
    <source>
        <dbReference type="Pfam" id="PF04198"/>
    </source>
</evidence>
<keyword evidence="8" id="KW-1185">Reference proteome</keyword>
<reference evidence="7 8" key="1">
    <citation type="submission" date="2022-12" db="EMBL/GenBank/DDBJ databases">
        <title>Draft genome sequence of Paenibacillus sp. dW9.</title>
        <authorList>
            <person name="Choi E.-W."/>
            <person name="Kim D.-U."/>
        </authorList>
    </citation>
    <scope>NUCLEOTIDE SEQUENCE [LARGE SCALE GENOMIC DNA]</scope>
    <source>
        <strain evidence="8">dW9</strain>
    </source>
</reference>
<dbReference type="InterPro" id="IPR036390">
    <property type="entry name" value="WH_DNA-bd_sf"/>
</dbReference>
<dbReference type="RefSeq" id="WP_269882451.1">
    <property type="nucleotide sequence ID" value="NZ_JAQAGZ010000010.1"/>
</dbReference>
<dbReference type="SUPFAM" id="SSF100950">
    <property type="entry name" value="NagB/RpiA/CoA transferase-like"/>
    <property type="match status" value="1"/>
</dbReference>
<dbReference type="Pfam" id="PF21715">
    <property type="entry name" value="CggR_N"/>
    <property type="match status" value="1"/>
</dbReference>
<keyword evidence="4" id="KW-0804">Transcription</keyword>
<dbReference type="InterPro" id="IPR036388">
    <property type="entry name" value="WH-like_DNA-bd_sf"/>
</dbReference>
<dbReference type="Proteomes" id="UP001527882">
    <property type="component" value="Unassembled WGS sequence"/>
</dbReference>
<name>A0ABT4QAR6_9BACL</name>
<dbReference type="EMBL" id="JAQAGZ010000010">
    <property type="protein sequence ID" value="MCZ8513928.1"/>
    <property type="molecule type" value="Genomic_DNA"/>
</dbReference>
<comment type="similarity">
    <text evidence="1">Belongs to the SorC transcriptional regulatory family.</text>
</comment>
<evidence type="ECO:0000256" key="3">
    <source>
        <dbReference type="ARBA" id="ARBA00023125"/>
    </source>
</evidence>
<dbReference type="InterPro" id="IPR048715">
    <property type="entry name" value="CggR_N"/>
</dbReference>
<evidence type="ECO:0000256" key="4">
    <source>
        <dbReference type="ARBA" id="ARBA00023163"/>
    </source>
</evidence>
<dbReference type="SUPFAM" id="SSF46785">
    <property type="entry name" value="Winged helix' DNA-binding domain"/>
    <property type="match status" value="1"/>
</dbReference>
<evidence type="ECO:0000259" key="6">
    <source>
        <dbReference type="Pfam" id="PF21715"/>
    </source>
</evidence>
<accession>A0ABT4QAR6</accession>
<comment type="caution">
    <text evidence="7">The sequence shown here is derived from an EMBL/GenBank/DDBJ whole genome shotgun (WGS) entry which is preliminary data.</text>
</comment>
<dbReference type="Gene3D" id="3.40.50.1360">
    <property type="match status" value="1"/>
</dbReference>